<reference evidence="3" key="1">
    <citation type="journal article" date="2010" name="Science">
        <title>Signatures of adaptation to obligate biotrophy in the Hyaloperonospora arabidopsidis genome.</title>
        <authorList>
            <person name="Baxter L."/>
            <person name="Tripathy S."/>
            <person name="Ishaque N."/>
            <person name="Boot N."/>
            <person name="Cabral A."/>
            <person name="Kemen E."/>
            <person name="Thines M."/>
            <person name="Ah-Fong A."/>
            <person name="Anderson R."/>
            <person name="Badejoko W."/>
            <person name="Bittner-Eddy P."/>
            <person name="Boore J.L."/>
            <person name="Chibucos M.C."/>
            <person name="Coates M."/>
            <person name="Dehal P."/>
            <person name="Delehaunty K."/>
            <person name="Dong S."/>
            <person name="Downton P."/>
            <person name="Dumas B."/>
            <person name="Fabro G."/>
            <person name="Fronick C."/>
            <person name="Fuerstenberg S.I."/>
            <person name="Fulton L."/>
            <person name="Gaulin E."/>
            <person name="Govers F."/>
            <person name="Hughes L."/>
            <person name="Humphray S."/>
            <person name="Jiang R.H."/>
            <person name="Judelson H."/>
            <person name="Kamoun S."/>
            <person name="Kyung K."/>
            <person name="Meijer H."/>
            <person name="Minx P."/>
            <person name="Morris P."/>
            <person name="Nelson J."/>
            <person name="Phuntumart V."/>
            <person name="Qutob D."/>
            <person name="Rehmany A."/>
            <person name="Rougon-Cardoso A."/>
            <person name="Ryden P."/>
            <person name="Torto-Alalibo T."/>
            <person name="Studholme D."/>
            <person name="Wang Y."/>
            <person name="Win J."/>
            <person name="Wood J."/>
            <person name="Clifton S.W."/>
            <person name="Rogers J."/>
            <person name="Van den Ackerveken G."/>
            <person name="Jones J.D."/>
            <person name="McDowell J.M."/>
            <person name="Beynon J."/>
            <person name="Tyler B.M."/>
        </authorList>
    </citation>
    <scope>NUCLEOTIDE SEQUENCE [LARGE SCALE GENOMIC DNA]</scope>
    <source>
        <strain evidence="3">Emoy2</strain>
    </source>
</reference>
<dbReference type="Proteomes" id="UP000011713">
    <property type="component" value="Unassembled WGS sequence"/>
</dbReference>
<keyword evidence="1" id="KW-0732">Signal</keyword>
<name>M4BVT3_HYAAE</name>
<dbReference type="VEuPathDB" id="FungiDB:HpaG810627"/>
<feature type="signal peptide" evidence="1">
    <location>
        <begin position="1"/>
        <end position="20"/>
    </location>
</feature>
<dbReference type="InParanoid" id="M4BVT3"/>
<evidence type="ECO:0000313" key="2">
    <source>
        <dbReference type="EnsemblProtists" id="HpaP810627"/>
    </source>
</evidence>
<reference evidence="2" key="2">
    <citation type="submission" date="2015-06" db="UniProtKB">
        <authorList>
            <consortium name="EnsemblProtists"/>
        </authorList>
    </citation>
    <scope>IDENTIFICATION</scope>
    <source>
        <strain evidence="2">Emoy2</strain>
    </source>
</reference>
<dbReference type="EnsemblProtists" id="HpaT810627">
    <property type="protein sequence ID" value="HpaP810627"/>
    <property type="gene ID" value="HpaG810627"/>
</dbReference>
<evidence type="ECO:0008006" key="4">
    <source>
        <dbReference type="Google" id="ProtNLM"/>
    </source>
</evidence>
<accession>M4BVT3</accession>
<organism evidence="2 3">
    <name type="scientific">Hyaloperonospora arabidopsidis (strain Emoy2)</name>
    <name type="common">Downy mildew agent</name>
    <name type="synonym">Peronospora arabidopsidis</name>
    <dbReference type="NCBI Taxonomy" id="559515"/>
    <lineage>
        <taxon>Eukaryota</taxon>
        <taxon>Sar</taxon>
        <taxon>Stramenopiles</taxon>
        <taxon>Oomycota</taxon>
        <taxon>Peronosporomycetes</taxon>
        <taxon>Peronosporales</taxon>
        <taxon>Peronosporaceae</taxon>
        <taxon>Hyaloperonospora</taxon>
    </lineage>
</organism>
<dbReference type="HOGENOM" id="CLU_2008306_0_0_1"/>
<keyword evidence="3" id="KW-1185">Reference proteome</keyword>
<dbReference type="EMBL" id="JH597986">
    <property type="status" value="NOT_ANNOTATED_CDS"/>
    <property type="molecule type" value="Genomic_DNA"/>
</dbReference>
<feature type="chain" id="PRO_5004049203" description="RxLR effector candidate protein" evidence="1">
    <location>
        <begin position="21"/>
        <end position="124"/>
    </location>
</feature>
<protein>
    <recommendedName>
        <fullName evidence="4">RxLR effector candidate protein</fullName>
    </recommendedName>
</protein>
<proteinExistence type="predicted"/>
<dbReference type="AlphaFoldDB" id="M4BVT3"/>
<sequence>MHLPFLAVEVVAAALSSSKAIPTAVNPELDLESDVPLVLHVTDDRSNEADAQRFLMAAGAPTVLSLVPADTEEERADFAGAGGQPFIQMGHTINDVIMKIAKRVQDAWDKGGLPAEEIYKAVDK</sequence>
<evidence type="ECO:0000256" key="1">
    <source>
        <dbReference type="SAM" id="SignalP"/>
    </source>
</evidence>
<evidence type="ECO:0000313" key="3">
    <source>
        <dbReference type="Proteomes" id="UP000011713"/>
    </source>
</evidence>